<dbReference type="InterPro" id="IPR050415">
    <property type="entry name" value="MRET"/>
</dbReference>
<evidence type="ECO:0000259" key="13">
    <source>
        <dbReference type="PROSITE" id="PS51384"/>
    </source>
</evidence>
<dbReference type="GO" id="GO:0020037">
    <property type="term" value="F:heme binding"/>
    <property type="evidence" value="ECO:0007669"/>
    <property type="project" value="InterPro"/>
</dbReference>
<dbReference type="Gene3D" id="1.10.490.10">
    <property type="entry name" value="Globins"/>
    <property type="match status" value="1"/>
</dbReference>
<keyword evidence="8" id="KW-0520">NAD</keyword>
<feature type="domain" description="Globin" evidence="12">
    <location>
        <begin position="1"/>
        <end position="131"/>
    </location>
</feature>
<dbReference type="SUPFAM" id="SSF63380">
    <property type="entry name" value="Riboflavin synthase domain-like"/>
    <property type="match status" value="1"/>
</dbReference>
<dbReference type="GO" id="GO:0051537">
    <property type="term" value="F:2 iron, 2 sulfur cluster binding"/>
    <property type="evidence" value="ECO:0007669"/>
    <property type="project" value="UniProtKB-KW"/>
</dbReference>
<dbReference type="RefSeq" id="WP_168116121.1">
    <property type="nucleotide sequence ID" value="NZ_BOON01000032.1"/>
</dbReference>
<evidence type="ECO:0000259" key="12">
    <source>
        <dbReference type="PROSITE" id="PS01033"/>
    </source>
</evidence>
<dbReference type="EMBL" id="BOON01000032">
    <property type="protein sequence ID" value="GII23987.1"/>
    <property type="molecule type" value="Genomic_DNA"/>
</dbReference>
<feature type="domain" description="FAD-binding FR-type" evidence="13">
    <location>
        <begin position="138"/>
        <end position="238"/>
    </location>
</feature>
<dbReference type="InterPro" id="IPR009050">
    <property type="entry name" value="Globin-like_sf"/>
</dbReference>
<evidence type="ECO:0000256" key="2">
    <source>
        <dbReference type="ARBA" id="ARBA00001974"/>
    </source>
</evidence>
<dbReference type="InterPro" id="IPR017927">
    <property type="entry name" value="FAD-bd_FR_type"/>
</dbReference>
<dbReference type="Pfam" id="PF00042">
    <property type="entry name" value="Globin"/>
    <property type="match status" value="1"/>
</dbReference>
<dbReference type="SUPFAM" id="SSF52343">
    <property type="entry name" value="Ferredoxin reductase-like, C-terminal NADP-linked domain"/>
    <property type="match status" value="1"/>
</dbReference>
<sequence>MDPAALKGSWERVAAHGDAVPSFFYATLFITNPELRAMFPMSMAGQRDRLVSALGTIVSNVDNIEVVVPYVEALGRDHRRFDARPEHYPPVGEALLATLAHFLGEAWTPELAAEWTAAFGLVARAMVDAAEQAAESGPAYWAATVVEHERRGLDVAVLHLRTDLPYPYLAGQSCPVEIPDRPRLWRYYSPANLARPDRLIELHVKAVPGGQVSTAIVHGLQTGDKVKLATPVGQRLTLQPGSTRDLLLIAGGTGLAPLKALVEQVAAGGGRRRVALFVGARTLLDLYDLPALEAMAANSPWLTIVPTLSHEPWYAGERGLAVDVALRLGRWDDCDVYVCGSADMTAATRDRLLGAGLAAELIRCEDYNDEPYRPGFATGVSEREEVPTR</sequence>
<evidence type="ECO:0000256" key="1">
    <source>
        <dbReference type="ARBA" id="ARBA00001970"/>
    </source>
</evidence>
<dbReference type="CDD" id="cd06187">
    <property type="entry name" value="O2ase_reductase_like"/>
    <property type="match status" value="1"/>
</dbReference>
<keyword evidence="11" id="KW-0408">Iron</keyword>
<dbReference type="PROSITE" id="PS51384">
    <property type="entry name" value="FAD_FR"/>
    <property type="match status" value="1"/>
</dbReference>
<evidence type="ECO:0000256" key="10">
    <source>
        <dbReference type="ARBA" id="ARBA00049433"/>
    </source>
</evidence>
<evidence type="ECO:0000313" key="14">
    <source>
        <dbReference type="EMBL" id="GII23987.1"/>
    </source>
</evidence>
<evidence type="ECO:0000256" key="5">
    <source>
        <dbReference type="ARBA" id="ARBA00022714"/>
    </source>
</evidence>
<dbReference type="PRINTS" id="PR00410">
    <property type="entry name" value="PHEHYDRXLASE"/>
</dbReference>
<comment type="cofactor">
    <cofactor evidence="2">
        <name>FAD</name>
        <dbReference type="ChEBI" id="CHEBI:57692"/>
    </cofactor>
</comment>
<keyword evidence="11" id="KW-0561">Oxygen transport</keyword>
<evidence type="ECO:0000256" key="11">
    <source>
        <dbReference type="RuleBase" id="RU000356"/>
    </source>
</evidence>
<comment type="caution">
    <text evidence="14">The sequence shown here is derived from an EMBL/GenBank/DDBJ whole genome shotgun (WGS) entry which is preliminary data.</text>
</comment>
<dbReference type="PANTHER" id="PTHR47354">
    <property type="entry name" value="NADH OXIDOREDUCTASE HCR"/>
    <property type="match status" value="1"/>
</dbReference>
<keyword evidence="6" id="KW-0521">NADP</keyword>
<evidence type="ECO:0000313" key="15">
    <source>
        <dbReference type="Proteomes" id="UP000599074"/>
    </source>
</evidence>
<dbReference type="InterPro" id="IPR000971">
    <property type="entry name" value="Globin"/>
</dbReference>
<evidence type="ECO:0000256" key="3">
    <source>
        <dbReference type="ARBA" id="ARBA00006401"/>
    </source>
</evidence>
<evidence type="ECO:0000256" key="9">
    <source>
        <dbReference type="ARBA" id="ARBA00048649"/>
    </source>
</evidence>
<comment type="catalytic activity">
    <reaction evidence="10">
        <text>2 nitric oxide + NADPH + 2 O2 = 2 nitrate + NADP(+) + H(+)</text>
        <dbReference type="Rhea" id="RHEA:19465"/>
        <dbReference type="ChEBI" id="CHEBI:15378"/>
        <dbReference type="ChEBI" id="CHEBI:15379"/>
        <dbReference type="ChEBI" id="CHEBI:16480"/>
        <dbReference type="ChEBI" id="CHEBI:17632"/>
        <dbReference type="ChEBI" id="CHEBI:57783"/>
        <dbReference type="ChEBI" id="CHEBI:58349"/>
        <dbReference type="EC" id="1.14.12.17"/>
    </reaction>
</comment>
<dbReference type="InterPro" id="IPR012292">
    <property type="entry name" value="Globin/Proto"/>
</dbReference>
<keyword evidence="11" id="KW-0349">Heme</keyword>
<dbReference type="GO" id="GO:0008941">
    <property type="term" value="F:nitric oxide dioxygenase NAD(P)H activity"/>
    <property type="evidence" value="ECO:0007669"/>
    <property type="project" value="UniProtKB-EC"/>
</dbReference>
<reference evidence="14" key="1">
    <citation type="submission" date="2021-01" db="EMBL/GenBank/DDBJ databases">
        <title>Whole genome shotgun sequence of Planosporangium mesophilum NBRC 109066.</title>
        <authorList>
            <person name="Komaki H."/>
            <person name="Tamura T."/>
        </authorList>
    </citation>
    <scope>NUCLEOTIDE SEQUENCE</scope>
    <source>
        <strain evidence="14">NBRC 109066</strain>
    </source>
</reference>
<dbReference type="Gene3D" id="2.40.30.10">
    <property type="entry name" value="Translation factors"/>
    <property type="match status" value="1"/>
</dbReference>
<evidence type="ECO:0000256" key="7">
    <source>
        <dbReference type="ARBA" id="ARBA00023014"/>
    </source>
</evidence>
<dbReference type="AlphaFoldDB" id="A0A8J3TDS0"/>
<proteinExistence type="inferred from homology"/>
<evidence type="ECO:0000256" key="4">
    <source>
        <dbReference type="ARBA" id="ARBA00012229"/>
    </source>
</evidence>
<comment type="cofactor">
    <cofactor evidence="1">
        <name>heme b</name>
        <dbReference type="ChEBI" id="CHEBI:60344"/>
    </cofactor>
</comment>
<dbReference type="Pfam" id="PF00175">
    <property type="entry name" value="NAD_binding_1"/>
    <property type="match status" value="1"/>
</dbReference>
<evidence type="ECO:0000256" key="6">
    <source>
        <dbReference type="ARBA" id="ARBA00022857"/>
    </source>
</evidence>
<organism evidence="14 15">
    <name type="scientific">Planosporangium mesophilum</name>
    <dbReference type="NCBI Taxonomy" id="689768"/>
    <lineage>
        <taxon>Bacteria</taxon>
        <taxon>Bacillati</taxon>
        <taxon>Actinomycetota</taxon>
        <taxon>Actinomycetes</taxon>
        <taxon>Micromonosporales</taxon>
        <taxon>Micromonosporaceae</taxon>
        <taxon>Planosporangium</taxon>
    </lineage>
</organism>
<comment type="similarity">
    <text evidence="3">In the C-terminal section; belongs to the flavoprotein pyridine nucleotide cytochrome reductase family.</text>
</comment>
<dbReference type="Proteomes" id="UP000599074">
    <property type="component" value="Unassembled WGS sequence"/>
</dbReference>
<dbReference type="InterPro" id="IPR017938">
    <property type="entry name" value="Riboflavin_synthase-like_b-brl"/>
</dbReference>
<dbReference type="Gene3D" id="3.40.50.80">
    <property type="entry name" value="Nucleotide-binding domain of ferredoxin-NADP reductase (FNR) module"/>
    <property type="match status" value="1"/>
</dbReference>
<dbReference type="GO" id="GO:0019825">
    <property type="term" value="F:oxygen binding"/>
    <property type="evidence" value="ECO:0007669"/>
    <property type="project" value="InterPro"/>
</dbReference>
<dbReference type="InterPro" id="IPR008333">
    <property type="entry name" value="Cbr1-like_FAD-bd_dom"/>
</dbReference>
<protein>
    <recommendedName>
        <fullName evidence="4">nitric oxide dioxygenase</fullName>
        <ecNumber evidence="4">1.14.12.17</ecNumber>
    </recommendedName>
</protein>
<dbReference type="GO" id="GO:0005344">
    <property type="term" value="F:oxygen carrier activity"/>
    <property type="evidence" value="ECO:0007669"/>
    <property type="project" value="UniProtKB-KW"/>
</dbReference>
<keyword evidence="11" id="KW-0813">Transport</keyword>
<keyword evidence="5" id="KW-0001">2Fe-2S</keyword>
<dbReference type="SUPFAM" id="SSF46458">
    <property type="entry name" value="Globin-like"/>
    <property type="match status" value="1"/>
</dbReference>
<dbReference type="PROSITE" id="PS01033">
    <property type="entry name" value="GLOBIN"/>
    <property type="match status" value="1"/>
</dbReference>
<name>A0A8J3TDS0_9ACTN</name>
<keyword evidence="7" id="KW-0411">Iron-sulfur</keyword>
<dbReference type="InterPro" id="IPR039261">
    <property type="entry name" value="FNR_nucleotide-bd"/>
</dbReference>
<dbReference type="Pfam" id="PF00970">
    <property type="entry name" value="FAD_binding_6"/>
    <property type="match status" value="1"/>
</dbReference>
<evidence type="ECO:0000256" key="8">
    <source>
        <dbReference type="ARBA" id="ARBA00023027"/>
    </source>
</evidence>
<accession>A0A8J3TDS0</accession>
<comment type="catalytic activity">
    <reaction evidence="9">
        <text>2 nitric oxide + NADH + 2 O2 = 2 nitrate + NAD(+) + H(+)</text>
        <dbReference type="Rhea" id="RHEA:19469"/>
        <dbReference type="ChEBI" id="CHEBI:15378"/>
        <dbReference type="ChEBI" id="CHEBI:15379"/>
        <dbReference type="ChEBI" id="CHEBI:16480"/>
        <dbReference type="ChEBI" id="CHEBI:17632"/>
        <dbReference type="ChEBI" id="CHEBI:57540"/>
        <dbReference type="ChEBI" id="CHEBI:57945"/>
        <dbReference type="EC" id="1.14.12.17"/>
    </reaction>
</comment>
<dbReference type="PANTHER" id="PTHR47354:SF5">
    <property type="entry name" value="PROTEIN RFBI"/>
    <property type="match status" value="1"/>
</dbReference>
<keyword evidence="15" id="KW-1185">Reference proteome</keyword>
<comment type="similarity">
    <text evidence="11">Belongs to the globin family.</text>
</comment>
<keyword evidence="11" id="KW-0479">Metal-binding</keyword>
<dbReference type="InterPro" id="IPR001433">
    <property type="entry name" value="OxRdtase_FAD/NAD-bd"/>
</dbReference>
<gene>
    <name evidence="14" type="ORF">Pme01_35840</name>
</gene>
<dbReference type="EC" id="1.14.12.17" evidence="4"/>